<accession>A0A0W1R303</accession>
<dbReference type="SUPFAM" id="SSF55729">
    <property type="entry name" value="Acyl-CoA N-acyltransferases (Nat)"/>
    <property type="match status" value="1"/>
</dbReference>
<protein>
    <recommendedName>
        <fullName evidence="1">BioF2-like acetyltransferase domain-containing protein</fullName>
    </recommendedName>
</protein>
<dbReference type="InterPro" id="IPR038740">
    <property type="entry name" value="BioF2-like_GNAT_dom"/>
</dbReference>
<dbReference type="InterPro" id="IPR050644">
    <property type="entry name" value="PG_Glycine_Bridge_Synth"/>
</dbReference>
<sequence length="338" mass="38020">MRVERLDLTAWANALPSSGFEVFHTPEALKVLREHAPGELRLYGGFKGEQAIALLPLVVRRRSVGTAVFSPPPAMGVPRLGPIMMSPSPKRRKRERVNREFTKEVLDDLQLDTSLSFFRMVCGTDYPDPRPYSWNEMRVNPYFTYVLDTENTSTDNLLSSFSKSLRREIRDAEETDVTIEAVPASEGAKLVYEDAKSRYEEQGENYQLSWPYVRDLTNALSDAGRCQVYVARAPDGEYLSGITTLYSNDMAYFWQGGTISEYDGTTVNSLIHWRIIQDIADGNAPIDSVTAYDLMGANTERLCRYKAKFGAELVPYYTVESSGASMDMAKKAYSLING</sequence>
<organism evidence="2 3">
    <name type="scientific">Haloprofundus marisrubri</name>
    <dbReference type="NCBI Taxonomy" id="1514971"/>
    <lineage>
        <taxon>Archaea</taxon>
        <taxon>Methanobacteriati</taxon>
        <taxon>Methanobacteriota</taxon>
        <taxon>Stenosarchaea group</taxon>
        <taxon>Halobacteria</taxon>
        <taxon>Halobacteriales</taxon>
        <taxon>Haloferacaceae</taxon>
        <taxon>Haloprofundus</taxon>
    </lineage>
</organism>
<reference evidence="2 3" key="1">
    <citation type="submission" date="2015-12" db="EMBL/GenBank/DDBJ databases">
        <title>Haloprofundus marisrubri gen. nov., sp. nov., an extremely halophilic archaeon isolated from the Discovery deep brine-seawater interface in the Red Sea.</title>
        <authorList>
            <person name="Zhang G."/>
            <person name="Stingl U."/>
            <person name="Rashid M."/>
        </authorList>
    </citation>
    <scope>NUCLEOTIDE SEQUENCE [LARGE SCALE GENOMIC DNA]</scope>
    <source>
        <strain evidence="2 3">SB9</strain>
    </source>
</reference>
<dbReference type="InterPro" id="IPR016181">
    <property type="entry name" value="Acyl_CoA_acyltransferase"/>
</dbReference>
<feature type="domain" description="BioF2-like acetyltransferase" evidence="1">
    <location>
        <begin position="159"/>
        <end position="306"/>
    </location>
</feature>
<gene>
    <name evidence="2" type="ORF">AUR64_01995</name>
</gene>
<comment type="caution">
    <text evidence="2">The sequence shown here is derived from an EMBL/GenBank/DDBJ whole genome shotgun (WGS) entry which is preliminary data.</text>
</comment>
<dbReference type="Pfam" id="PF13480">
    <property type="entry name" value="Acetyltransf_6"/>
    <property type="match status" value="1"/>
</dbReference>
<evidence type="ECO:0000259" key="1">
    <source>
        <dbReference type="Pfam" id="PF13480"/>
    </source>
</evidence>
<evidence type="ECO:0000313" key="3">
    <source>
        <dbReference type="Proteomes" id="UP000054387"/>
    </source>
</evidence>
<proteinExistence type="predicted"/>
<keyword evidence="3" id="KW-1185">Reference proteome</keyword>
<dbReference type="EMBL" id="LOPU01000038">
    <property type="protein sequence ID" value="KTG07824.1"/>
    <property type="molecule type" value="Genomic_DNA"/>
</dbReference>
<dbReference type="RefSeq" id="WP_058583465.1">
    <property type="nucleotide sequence ID" value="NZ_LOPU01000038.1"/>
</dbReference>
<evidence type="ECO:0000313" key="2">
    <source>
        <dbReference type="EMBL" id="KTG07824.1"/>
    </source>
</evidence>
<dbReference type="Proteomes" id="UP000054387">
    <property type="component" value="Unassembled WGS sequence"/>
</dbReference>
<dbReference type="AlphaFoldDB" id="A0A0W1R303"/>
<dbReference type="PANTHER" id="PTHR36174">
    <property type="entry name" value="LIPID II:GLYCINE GLYCYLTRANSFERASE"/>
    <property type="match status" value="1"/>
</dbReference>
<dbReference type="STRING" id="1514971.AUR64_01995"/>
<dbReference type="PANTHER" id="PTHR36174:SF1">
    <property type="entry name" value="LIPID II:GLYCINE GLYCYLTRANSFERASE"/>
    <property type="match status" value="1"/>
</dbReference>
<dbReference type="Gene3D" id="3.40.630.30">
    <property type="match status" value="1"/>
</dbReference>
<name>A0A0W1R303_9EURY</name>